<protein>
    <recommendedName>
        <fullName evidence="8">Major facilitator superfamily (MFS) profile domain-containing protein</fullName>
    </recommendedName>
</protein>
<evidence type="ECO:0000313" key="10">
    <source>
        <dbReference type="Proteomes" id="UP001139887"/>
    </source>
</evidence>
<dbReference type="Gene3D" id="1.20.1250.20">
    <property type="entry name" value="MFS general substrate transporter like domains"/>
    <property type="match status" value="1"/>
</dbReference>
<dbReference type="InterPro" id="IPR011701">
    <property type="entry name" value="MFS"/>
</dbReference>
<evidence type="ECO:0000256" key="5">
    <source>
        <dbReference type="ARBA" id="ARBA00023136"/>
    </source>
</evidence>
<feature type="transmembrane region" description="Helical" evidence="7">
    <location>
        <begin position="573"/>
        <end position="591"/>
    </location>
</feature>
<dbReference type="Proteomes" id="UP001139887">
    <property type="component" value="Unassembled WGS sequence"/>
</dbReference>
<evidence type="ECO:0000256" key="2">
    <source>
        <dbReference type="ARBA" id="ARBA00022448"/>
    </source>
</evidence>
<dbReference type="GO" id="GO:0022857">
    <property type="term" value="F:transmembrane transporter activity"/>
    <property type="evidence" value="ECO:0007669"/>
    <property type="project" value="InterPro"/>
</dbReference>
<dbReference type="SUPFAM" id="SSF103473">
    <property type="entry name" value="MFS general substrate transporter"/>
    <property type="match status" value="1"/>
</dbReference>
<feature type="domain" description="Major facilitator superfamily (MFS) profile" evidence="8">
    <location>
        <begin position="105"/>
        <end position="559"/>
    </location>
</feature>
<dbReference type="Pfam" id="PF07690">
    <property type="entry name" value="MFS_1"/>
    <property type="match status" value="1"/>
</dbReference>
<dbReference type="Gene3D" id="1.20.1720.10">
    <property type="entry name" value="Multidrug resistance protein D"/>
    <property type="match status" value="1"/>
</dbReference>
<comment type="caution">
    <text evidence="9">The sequence shown here is derived from an EMBL/GenBank/DDBJ whole genome shotgun (WGS) entry which is preliminary data.</text>
</comment>
<evidence type="ECO:0000313" key="9">
    <source>
        <dbReference type="EMBL" id="KAJ2845813.1"/>
    </source>
</evidence>
<keyword evidence="2" id="KW-0813">Transport</keyword>
<keyword evidence="10" id="KW-1185">Reference proteome</keyword>
<dbReference type="InterPro" id="IPR036259">
    <property type="entry name" value="MFS_trans_sf"/>
</dbReference>
<sequence>MAEDERYMSGSTARHSNQGSSSNSQNSSSDNINKTATTTPSMTRQEPEESIGTRNAIDEERPKEFDRTIHDESEIEEPRDLSLHSSSSSADLTKRELPMARLLLTIAVLSLALFLAAVDQTITATATVRISEEFNSLSLAPWLANAYLLSSTALQPITGKLSDIFGRTQMLVTGIVVFAIGSLICALSNSIEVLLGGRGIAGAGAAVIIGLTLVIVSDIVPMRKRGPYMAVFSLVFSASSVVGPLLGGLFTDRVSWRWIFWLSEPIAGVVILATFILLRLPRQRQGPSIWAKLRRIDYAGIVLLVGGLMALLMGLTLPGTNRHWQSPEVIACMAVGIVVLIVFFIVEWRFAREPVVPLRLFKVRNVASMMSASFFMGACLFTPIYYIPMFYNVVENTSSTIAGIYLLPFVIGIMITSIGTGFLVMRLGIYRPFMWAGTALCTVGLGLLSLLNQDSSLATRICFLLIAGLGIGSFIQLSLIAGQAAVEPQDMASVTAVITFFRSVGSVFGMAIMQSVLSGNLRHRLHQVALGYNEQSWITTASMDNPSIIYNPNVPADLRADIITAYDESLHKVFLSIIPFGALMFLSTLPLKHIELAKRLHPAIAE</sequence>
<accession>A0A9W8LYL6</accession>
<dbReference type="GO" id="GO:0012505">
    <property type="term" value="C:endomembrane system"/>
    <property type="evidence" value="ECO:0007669"/>
    <property type="project" value="UniProtKB-SubCell"/>
</dbReference>
<feature type="region of interest" description="Disordered" evidence="6">
    <location>
        <begin position="1"/>
        <end position="88"/>
    </location>
</feature>
<feature type="transmembrane region" description="Helical" evidence="7">
    <location>
        <begin position="197"/>
        <end position="216"/>
    </location>
</feature>
<evidence type="ECO:0000256" key="6">
    <source>
        <dbReference type="SAM" id="MobiDB-lite"/>
    </source>
</evidence>
<feature type="transmembrane region" description="Helical" evidence="7">
    <location>
        <begin position="457"/>
        <end position="480"/>
    </location>
</feature>
<proteinExistence type="predicted"/>
<feature type="transmembrane region" description="Helical" evidence="7">
    <location>
        <begin position="492"/>
        <end position="513"/>
    </location>
</feature>
<evidence type="ECO:0000256" key="7">
    <source>
        <dbReference type="SAM" id="Phobius"/>
    </source>
</evidence>
<evidence type="ECO:0000256" key="3">
    <source>
        <dbReference type="ARBA" id="ARBA00022692"/>
    </source>
</evidence>
<feature type="compositionally biased region" description="Polar residues" evidence="6">
    <location>
        <begin position="34"/>
        <end position="44"/>
    </location>
</feature>
<dbReference type="PROSITE" id="PS50850">
    <property type="entry name" value="MFS"/>
    <property type="match status" value="1"/>
</dbReference>
<dbReference type="InterPro" id="IPR020846">
    <property type="entry name" value="MFS_dom"/>
</dbReference>
<feature type="transmembrane region" description="Helical" evidence="7">
    <location>
        <begin position="372"/>
        <end position="391"/>
    </location>
</feature>
<dbReference type="GO" id="GO:0005886">
    <property type="term" value="C:plasma membrane"/>
    <property type="evidence" value="ECO:0007669"/>
    <property type="project" value="TreeGrafter"/>
</dbReference>
<dbReference type="PANTHER" id="PTHR23501">
    <property type="entry name" value="MAJOR FACILITATOR SUPERFAMILY"/>
    <property type="match status" value="1"/>
</dbReference>
<keyword evidence="5 7" id="KW-0472">Membrane</keyword>
<keyword evidence="4 7" id="KW-1133">Transmembrane helix</keyword>
<feature type="transmembrane region" description="Helical" evidence="7">
    <location>
        <begin position="228"/>
        <end position="246"/>
    </location>
</feature>
<feature type="transmembrane region" description="Helical" evidence="7">
    <location>
        <begin position="329"/>
        <end position="351"/>
    </location>
</feature>
<dbReference type="PANTHER" id="PTHR23501:SF191">
    <property type="entry name" value="VACUOLAR BASIC AMINO ACID TRANSPORTER 4"/>
    <property type="match status" value="1"/>
</dbReference>
<gene>
    <name evidence="9" type="ORF">IWW36_004631</name>
</gene>
<dbReference type="AlphaFoldDB" id="A0A9W8LYL6"/>
<feature type="transmembrane region" description="Helical" evidence="7">
    <location>
        <begin position="102"/>
        <end position="119"/>
    </location>
</feature>
<feature type="transmembrane region" description="Helical" evidence="7">
    <location>
        <begin position="403"/>
        <end position="425"/>
    </location>
</feature>
<reference evidence="9" key="1">
    <citation type="submission" date="2022-07" db="EMBL/GenBank/DDBJ databases">
        <title>Phylogenomic reconstructions and comparative analyses of Kickxellomycotina fungi.</title>
        <authorList>
            <person name="Reynolds N.K."/>
            <person name="Stajich J.E."/>
            <person name="Barry K."/>
            <person name="Grigoriev I.V."/>
            <person name="Crous P."/>
            <person name="Smith M.E."/>
        </authorList>
    </citation>
    <scope>NUCLEOTIDE SEQUENCE</scope>
    <source>
        <strain evidence="9">NRRL 1566</strain>
    </source>
</reference>
<keyword evidence="3 7" id="KW-0812">Transmembrane</keyword>
<dbReference type="EMBL" id="JANBUW010000701">
    <property type="protein sequence ID" value="KAJ2845813.1"/>
    <property type="molecule type" value="Genomic_DNA"/>
</dbReference>
<feature type="transmembrane region" description="Helical" evidence="7">
    <location>
        <begin position="298"/>
        <end position="317"/>
    </location>
</feature>
<feature type="compositionally biased region" description="Basic and acidic residues" evidence="6">
    <location>
        <begin position="56"/>
        <end position="82"/>
    </location>
</feature>
<evidence type="ECO:0000256" key="4">
    <source>
        <dbReference type="ARBA" id="ARBA00022989"/>
    </source>
</evidence>
<feature type="transmembrane region" description="Helical" evidence="7">
    <location>
        <begin position="170"/>
        <end position="191"/>
    </location>
</feature>
<name>A0A9W8LYL6_9FUNG</name>
<organism evidence="9 10">
    <name type="scientific">Coemansia brasiliensis</name>
    <dbReference type="NCBI Taxonomy" id="2650707"/>
    <lineage>
        <taxon>Eukaryota</taxon>
        <taxon>Fungi</taxon>
        <taxon>Fungi incertae sedis</taxon>
        <taxon>Zoopagomycota</taxon>
        <taxon>Kickxellomycotina</taxon>
        <taxon>Kickxellomycetes</taxon>
        <taxon>Kickxellales</taxon>
        <taxon>Kickxellaceae</taxon>
        <taxon>Coemansia</taxon>
    </lineage>
</organism>
<feature type="transmembrane region" description="Helical" evidence="7">
    <location>
        <begin position="432"/>
        <end position="451"/>
    </location>
</feature>
<evidence type="ECO:0000259" key="8">
    <source>
        <dbReference type="PROSITE" id="PS50850"/>
    </source>
</evidence>
<dbReference type="OrthoDB" id="10021397at2759"/>
<comment type="subcellular location">
    <subcellularLocation>
        <location evidence="1">Endomembrane system</location>
        <topology evidence="1">Multi-pass membrane protein</topology>
    </subcellularLocation>
</comment>
<feature type="compositionally biased region" description="Low complexity" evidence="6">
    <location>
        <begin position="16"/>
        <end position="33"/>
    </location>
</feature>
<feature type="transmembrane region" description="Helical" evidence="7">
    <location>
        <begin position="258"/>
        <end position="278"/>
    </location>
</feature>
<dbReference type="CDD" id="cd17502">
    <property type="entry name" value="MFS_Azr1_MDR_like"/>
    <property type="match status" value="1"/>
</dbReference>
<evidence type="ECO:0000256" key="1">
    <source>
        <dbReference type="ARBA" id="ARBA00004127"/>
    </source>
</evidence>